<reference evidence="9" key="1">
    <citation type="journal article" date="2023" name="Int. J. Mol. Sci.">
        <title>Metagenomics Revealed a New Genus 'Candidatus Thiocaldithrix dubininis' gen. nov., sp. nov. and a New Species 'Candidatus Thiothrix putei' sp. nov. in the Family Thiotrichaceae, Some Members of Which Have Traits of Both Na+- and H+-Motive Energetics.</title>
        <authorList>
            <person name="Ravin N.V."/>
            <person name="Muntyan M.S."/>
            <person name="Smolyakov D.D."/>
            <person name="Rudenko T.S."/>
            <person name="Beletsky A.V."/>
            <person name="Mardanov A.V."/>
            <person name="Grabovich M.Y."/>
        </authorList>
    </citation>
    <scope>NUCLEOTIDE SEQUENCE</scope>
    <source>
        <strain evidence="9">GKL-01</strain>
    </source>
</reference>
<dbReference type="Gene3D" id="2.60.40.10">
    <property type="entry name" value="Immunoglobulins"/>
    <property type="match status" value="1"/>
</dbReference>
<dbReference type="CDD" id="cd02855">
    <property type="entry name" value="E_set_GBE_prok_N"/>
    <property type="match status" value="1"/>
</dbReference>
<reference evidence="9" key="2">
    <citation type="submission" date="2023-04" db="EMBL/GenBank/DDBJ databases">
        <authorList>
            <person name="Beletskiy A.V."/>
            <person name="Mardanov A.V."/>
            <person name="Ravin N.V."/>
        </authorList>
    </citation>
    <scope>NUCLEOTIDE SEQUENCE</scope>
    <source>
        <strain evidence="9">GKL-01</strain>
    </source>
</reference>
<dbReference type="Gene3D" id="2.60.40.1180">
    <property type="entry name" value="Golgi alpha-mannosidase II"/>
    <property type="match status" value="1"/>
</dbReference>
<name>A0AA95H2U6_9GAMM</name>
<protein>
    <recommendedName>
        <fullName evidence="4">1,4-alpha-glucan branching enzyme</fullName>
        <ecNumber evidence="4">2.4.1.18</ecNumber>
    </recommendedName>
</protein>
<dbReference type="InterPro" id="IPR006048">
    <property type="entry name" value="A-amylase/branching_C"/>
</dbReference>
<dbReference type="InterPro" id="IPR044143">
    <property type="entry name" value="GlgB_N_E_set_prok"/>
</dbReference>
<evidence type="ECO:0000259" key="8">
    <source>
        <dbReference type="SMART" id="SM00642"/>
    </source>
</evidence>
<dbReference type="SUPFAM" id="SSF51445">
    <property type="entry name" value="(Trans)glycosidases"/>
    <property type="match status" value="1"/>
</dbReference>
<comment type="similarity">
    <text evidence="3">Belongs to the glycosyl hydrolase 13 family. GlgB subfamily.</text>
</comment>
<dbReference type="GO" id="GO:0005978">
    <property type="term" value="P:glycogen biosynthetic process"/>
    <property type="evidence" value="ECO:0007669"/>
    <property type="project" value="InterPro"/>
</dbReference>
<evidence type="ECO:0000256" key="4">
    <source>
        <dbReference type="ARBA" id="ARBA00012541"/>
    </source>
</evidence>
<feature type="active site" description="Nucleophile" evidence="7">
    <location>
        <position position="280"/>
    </location>
</feature>
<dbReference type="SMART" id="SM00642">
    <property type="entry name" value="Aamy"/>
    <property type="match status" value="1"/>
</dbReference>
<dbReference type="SUPFAM" id="SSF81296">
    <property type="entry name" value="E set domains"/>
    <property type="match status" value="1"/>
</dbReference>
<dbReference type="InterPro" id="IPR004193">
    <property type="entry name" value="Glyco_hydro_13_N"/>
</dbReference>
<dbReference type="PIRSF" id="PIRSF000463">
    <property type="entry name" value="GlgB"/>
    <property type="match status" value="1"/>
</dbReference>
<dbReference type="GO" id="GO:0004553">
    <property type="term" value="F:hydrolase activity, hydrolyzing O-glycosyl compounds"/>
    <property type="evidence" value="ECO:0007669"/>
    <property type="project" value="InterPro"/>
</dbReference>
<feature type="active site" description="Proton donor" evidence="7">
    <location>
        <position position="325"/>
    </location>
</feature>
<dbReference type="InterPro" id="IPR037439">
    <property type="entry name" value="Branching_enzy"/>
</dbReference>
<dbReference type="SUPFAM" id="SSF51011">
    <property type="entry name" value="Glycosyl hydrolase domain"/>
    <property type="match status" value="1"/>
</dbReference>
<evidence type="ECO:0000256" key="3">
    <source>
        <dbReference type="ARBA" id="ARBA00009000"/>
    </source>
</evidence>
<dbReference type="InterPro" id="IPR014756">
    <property type="entry name" value="Ig_E-set"/>
</dbReference>
<dbReference type="Proteomes" id="UP001300672">
    <property type="component" value="Chromosome"/>
</dbReference>
<organism evidence="9">
    <name type="scientific">Candidatus Thiocaldithrix dubininis</name>
    <dbReference type="NCBI Taxonomy" id="3080823"/>
    <lineage>
        <taxon>Bacteria</taxon>
        <taxon>Pseudomonadati</taxon>
        <taxon>Pseudomonadota</taxon>
        <taxon>Gammaproteobacteria</taxon>
        <taxon>Thiotrichales</taxon>
        <taxon>Thiotrichaceae</taxon>
        <taxon>Candidatus Thiocaldithrix</taxon>
    </lineage>
</organism>
<dbReference type="Pfam" id="PF02922">
    <property type="entry name" value="CBM_48"/>
    <property type="match status" value="1"/>
</dbReference>
<evidence type="ECO:0000256" key="2">
    <source>
        <dbReference type="ARBA" id="ARBA00002953"/>
    </source>
</evidence>
<dbReference type="GO" id="GO:0043169">
    <property type="term" value="F:cation binding"/>
    <property type="evidence" value="ECO:0007669"/>
    <property type="project" value="InterPro"/>
</dbReference>
<keyword evidence="6" id="KW-0119">Carbohydrate metabolism</keyword>
<dbReference type="InterPro" id="IPR013783">
    <property type="entry name" value="Ig-like_fold"/>
</dbReference>
<accession>A0AA95H2U6</accession>
<dbReference type="EC" id="2.4.1.18" evidence="4"/>
<dbReference type="CDD" id="cd11325">
    <property type="entry name" value="AmyAc_GTHase"/>
    <property type="match status" value="1"/>
</dbReference>
<dbReference type="Pfam" id="PF02806">
    <property type="entry name" value="Alpha-amylase_C"/>
    <property type="match status" value="1"/>
</dbReference>
<dbReference type="InterPro" id="IPR013780">
    <property type="entry name" value="Glyco_hydro_b"/>
</dbReference>
<dbReference type="EMBL" id="CP124755">
    <property type="protein sequence ID" value="WGZ89931.1"/>
    <property type="molecule type" value="Genomic_DNA"/>
</dbReference>
<evidence type="ECO:0000256" key="6">
    <source>
        <dbReference type="ARBA" id="ARBA00023277"/>
    </source>
</evidence>
<comment type="function">
    <text evidence="2">Catalyzes the formation of the alpha-1,6-glucosidic linkages in glycogen by scission of a 1,4-alpha-linked oligosaccharide from growing alpha-1,4-glucan chains and the subsequent attachment of the oligosaccharide to the alpha-1,6 position.</text>
</comment>
<evidence type="ECO:0000256" key="1">
    <source>
        <dbReference type="ARBA" id="ARBA00000826"/>
    </source>
</evidence>
<dbReference type="InterPro" id="IPR017853">
    <property type="entry name" value="GH"/>
</dbReference>
<evidence type="ECO:0000313" key="9">
    <source>
        <dbReference type="EMBL" id="WGZ89931.1"/>
    </source>
</evidence>
<dbReference type="KEGG" id="tdu:QJT80_10505"/>
<dbReference type="Pfam" id="PF00128">
    <property type="entry name" value="Alpha-amylase"/>
    <property type="match status" value="1"/>
</dbReference>
<sequence>MNQGLGAYQDQTGTWQFSVWAPNADAVSLIGTFNNWDENQNPMQKNANGVWSTSLKKAKVGDQYKYHIVNQGKVYARMDPYAGKVTSSVGNSVLSKPPVASTNPQFQAADLNRLVIYELHIGTFGRRNRPCNSPATFKSSIPYLDELRELGVNAIEIMPIQEFAGGISWGYNPSNLFAVESDYGSAQDFYDFVQAAHERGLAVILDVVYNHFGPTDLDLWQFDGWNENGKGGIYFYNDWRSNTPWGDTRPDYGRPEVRKFILDNAMMWARDYHIDGLRFDMCVFIRTVHGMPYDQGNALSDGWLLMQDINSTAHSHNPRFITISEDMQDNEWLTKTPGAGGAGFNAQWGAFFVHTLRDALLELYDSNRNMHSLGYALTQRFNGDAFERVIYTESHDEVANGQARIPEDASPGHADSWLGKRKSILGAGIVFTAPGIPMIFQGQEFLEDKWFQDTRPLDWGKLETHEGIWLAYRDLIHLRLNKTHKTAGLCGQNIQVFHIDETNKVIAFQRWDRGGIHDAVVVVANFANRTFPSYDIGLPNAGEWDVVFNGNSRDYDKSFDDFGTSALQTQNISWDGYPYKGTVALAPYSLLILAFTNASQ</sequence>
<dbReference type="GO" id="GO:0003844">
    <property type="term" value="F:1,4-alpha-glucan branching enzyme activity"/>
    <property type="evidence" value="ECO:0007669"/>
    <property type="project" value="UniProtKB-EC"/>
</dbReference>
<gene>
    <name evidence="9" type="ORF">QJT80_10505</name>
</gene>
<dbReference type="InterPro" id="IPR006047">
    <property type="entry name" value="GH13_cat_dom"/>
</dbReference>
<dbReference type="AlphaFoldDB" id="A0AA95H2U6"/>
<dbReference type="PANTHER" id="PTHR43651">
    <property type="entry name" value="1,4-ALPHA-GLUCAN-BRANCHING ENZYME"/>
    <property type="match status" value="1"/>
</dbReference>
<dbReference type="Gene3D" id="3.20.20.80">
    <property type="entry name" value="Glycosidases"/>
    <property type="match status" value="1"/>
</dbReference>
<evidence type="ECO:0000256" key="7">
    <source>
        <dbReference type="PIRSR" id="PIRSR000463-1"/>
    </source>
</evidence>
<proteinExistence type="inferred from homology"/>
<evidence type="ECO:0000256" key="5">
    <source>
        <dbReference type="ARBA" id="ARBA00022679"/>
    </source>
</evidence>
<dbReference type="PANTHER" id="PTHR43651:SF11">
    <property type="entry name" value="MALTO-OLIGOSYLTREHALOSE TREHALOHYDROLASE"/>
    <property type="match status" value="1"/>
</dbReference>
<comment type="catalytic activity">
    <reaction evidence="1">
        <text>Transfers a segment of a (1-&gt;4)-alpha-D-glucan chain to a primary hydroxy group in a similar glucan chain.</text>
        <dbReference type="EC" id="2.4.1.18"/>
    </reaction>
</comment>
<keyword evidence="5" id="KW-0808">Transferase</keyword>
<keyword evidence="9" id="KW-0378">Hydrolase</keyword>
<feature type="domain" description="Glycosyl hydrolase family 13 catalytic" evidence="8">
    <location>
        <begin position="131"/>
        <end position="479"/>
    </location>
</feature>